<reference evidence="5 6" key="1">
    <citation type="journal article" date="2018" name="Genome Announc.">
        <title>Draft Genome Sequence of Lactobacillus paracasei DUP 13076, Which Exhibits Potent Antipathogenic Effects against Salmonella enterica Serovars Enteritidis, Typhimurium, and Heidelberg.</title>
        <authorList>
            <person name="Muyyarikkandy M.S."/>
            <person name="Alqahtani F.H."/>
            <person name="Mandoiu I."/>
            <person name="Amalaradjou M.A."/>
        </authorList>
    </citation>
    <scope>NUCLEOTIDE SEQUENCE [LARGE SCALE GENOMIC DNA]</scope>
    <source>
        <strain evidence="5 6">DUP 13076</strain>
    </source>
</reference>
<dbReference type="Pfam" id="PF04203">
    <property type="entry name" value="Sortase"/>
    <property type="match status" value="1"/>
</dbReference>
<evidence type="ECO:0000256" key="4">
    <source>
        <dbReference type="PIRSR" id="PIRSR605754-1"/>
    </source>
</evidence>
<keyword evidence="1" id="KW-0645">Protease</keyword>
<sequence length="223" mass="24942">MQNRKNKYRWLRWTLLIMLLIVSLAMIFNEQLKNLTIQHISNSAYHASLKDPQKSKGNFDFKKVKSLDVTTVAKAMTNDSNAIARLAIPSVSMRLPVFYGLDNNNLARGAGTMKPNQVLGKGNYALAGHYMTDAGNLFSPLKRIQTAAYVYLTDNQQVYTYQVTNKQTIDEHQVSVIDDVPGKKLLTLVTCDSATPNTPKRFIVQADLVKTAAATQSTLRVFN</sequence>
<accession>K0MSZ9</accession>
<dbReference type="KEGG" id="lce:LC2W_0620"/>
<dbReference type="GO" id="GO:0008234">
    <property type="term" value="F:cysteine-type peptidase activity"/>
    <property type="evidence" value="ECO:0007669"/>
    <property type="project" value="UniProtKB-KW"/>
</dbReference>
<comment type="caution">
    <text evidence="5">The sequence shown here is derived from an EMBL/GenBank/DDBJ whole genome shotgun (WGS) entry which is preliminary data.</text>
</comment>
<dbReference type="Proteomes" id="UP000234512">
    <property type="component" value="Unassembled WGS sequence"/>
</dbReference>
<organism evidence="5 6">
    <name type="scientific">Lacticaseibacillus paracasei</name>
    <name type="common">Lactobacillus paracasei</name>
    <dbReference type="NCBI Taxonomy" id="1597"/>
    <lineage>
        <taxon>Bacteria</taxon>
        <taxon>Bacillati</taxon>
        <taxon>Bacillota</taxon>
        <taxon>Bacilli</taxon>
        <taxon>Lactobacillales</taxon>
        <taxon>Lactobacillaceae</taxon>
        <taxon>Lacticaseibacillus</taxon>
    </lineage>
</organism>
<evidence type="ECO:0000256" key="2">
    <source>
        <dbReference type="ARBA" id="ARBA00022801"/>
    </source>
</evidence>
<gene>
    <name evidence="5" type="ORF">C0Q90_14275</name>
</gene>
<dbReference type="GO" id="GO:0006508">
    <property type="term" value="P:proteolysis"/>
    <property type="evidence" value="ECO:0007669"/>
    <property type="project" value="UniProtKB-KW"/>
</dbReference>
<feature type="active site" description="Acyl-thioester intermediate" evidence="4">
    <location>
        <position position="191"/>
    </location>
</feature>
<feature type="active site" description="Proton donor/acceptor" evidence="4">
    <location>
        <position position="129"/>
    </location>
</feature>
<evidence type="ECO:0000313" key="5">
    <source>
        <dbReference type="EMBL" id="PLC45134.1"/>
    </source>
</evidence>
<dbReference type="EMBL" id="PKQJ01000025">
    <property type="protein sequence ID" value="PLC45134.1"/>
    <property type="molecule type" value="Genomic_DNA"/>
</dbReference>
<dbReference type="InterPro" id="IPR042007">
    <property type="entry name" value="Sortase_A"/>
</dbReference>
<dbReference type="AlphaFoldDB" id="A0A5Q8BTC1"/>
<evidence type="ECO:0000256" key="1">
    <source>
        <dbReference type="ARBA" id="ARBA00022670"/>
    </source>
</evidence>
<dbReference type="SUPFAM" id="SSF63817">
    <property type="entry name" value="Sortase"/>
    <property type="match status" value="1"/>
</dbReference>
<evidence type="ECO:0000313" key="6">
    <source>
        <dbReference type="Proteomes" id="UP000234512"/>
    </source>
</evidence>
<evidence type="ECO:0000256" key="3">
    <source>
        <dbReference type="ARBA" id="ARBA00022807"/>
    </source>
</evidence>
<dbReference type="CDD" id="cd06165">
    <property type="entry name" value="Sortase_A"/>
    <property type="match status" value="1"/>
</dbReference>
<keyword evidence="3" id="KW-0788">Thiol protease</keyword>
<dbReference type="InterPro" id="IPR023365">
    <property type="entry name" value="Sortase_dom-sf"/>
</dbReference>
<keyword evidence="2" id="KW-0378">Hydrolase</keyword>
<proteinExistence type="predicted"/>
<protein>
    <submittedName>
        <fullName evidence="5">Class A sortase</fullName>
    </submittedName>
</protein>
<dbReference type="NCBIfam" id="TIGR01076">
    <property type="entry name" value="sortase_fam"/>
    <property type="match status" value="1"/>
</dbReference>
<name>A0A5Q8BTC1_LACPA</name>
<dbReference type="InterPro" id="IPR005754">
    <property type="entry name" value="Sortase"/>
</dbReference>
<accession>A0A5Q8BTC1</accession>
<dbReference type="Gene3D" id="2.40.260.10">
    <property type="entry name" value="Sortase"/>
    <property type="match status" value="1"/>
</dbReference>
<dbReference type="RefSeq" id="WP_012491080.1">
    <property type="nucleotide sequence ID" value="NC_010999.1"/>
</dbReference>
<dbReference type="KEGG" id="lcs:LCBD_0623"/>